<sequence>MGATLANACHPVNRLHVWNGWNGDGRLVDMGKRDPNDARPPYLQVVDLITRAIGAGEYAPGDQLPALHVLAETYGVAVGTVRSALNMLRDKDIVVVRPGSGTFVRSDLNPADLAEPLPPTRSGDLGEVLRLLHEISGRLADIERRLPVE</sequence>
<keyword evidence="3" id="KW-0804">Transcription</keyword>
<dbReference type="InterPro" id="IPR000524">
    <property type="entry name" value="Tscrpt_reg_HTH_GntR"/>
</dbReference>
<dbReference type="SMART" id="SM00345">
    <property type="entry name" value="HTH_GNTR"/>
    <property type="match status" value="1"/>
</dbReference>
<evidence type="ECO:0000313" key="5">
    <source>
        <dbReference type="EMBL" id="GAA3621094.1"/>
    </source>
</evidence>
<dbReference type="PROSITE" id="PS50949">
    <property type="entry name" value="HTH_GNTR"/>
    <property type="match status" value="1"/>
</dbReference>
<evidence type="ECO:0000256" key="1">
    <source>
        <dbReference type="ARBA" id="ARBA00023015"/>
    </source>
</evidence>
<keyword evidence="1" id="KW-0805">Transcription regulation</keyword>
<dbReference type="Proteomes" id="UP001500711">
    <property type="component" value="Unassembled WGS sequence"/>
</dbReference>
<evidence type="ECO:0000313" key="6">
    <source>
        <dbReference type="Proteomes" id="UP001500711"/>
    </source>
</evidence>
<organism evidence="5 6">
    <name type="scientific">Lentzea roselyniae</name>
    <dbReference type="NCBI Taxonomy" id="531940"/>
    <lineage>
        <taxon>Bacteria</taxon>
        <taxon>Bacillati</taxon>
        <taxon>Actinomycetota</taxon>
        <taxon>Actinomycetes</taxon>
        <taxon>Pseudonocardiales</taxon>
        <taxon>Pseudonocardiaceae</taxon>
        <taxon>Lentzea</taxon>
    </lineage>
</organism>
<feature type="domain" description="HTH gntR-type" evidence="4">
    <location>
        <begin position="39"/>
        <end position="107"/>
    </location>
</feature>
<dbReference type="Pfam" id="PF00392">
    <property type="entry name" value="GntR"/>
    <property type="match status" value="1"/>
</dbReference>
<keyword evidence="6" id="KW-1185">Reference proteome</keyword>
<proteinExistence type="predicted"/>
<dbReference type="Gene3D" id="1.10.10.10">
    <property type="entry name" value="Winged helix-like DNA-binding domain superfamily/Winged helix DNA-binding domain"/>
    <property type="match status" value="1"/>
</dbReference>
<dbReference type="PANTHER" id="PTHR44846:SF17">
    <property type="entry name" value="GNTR-FAMILY TRANSCRIPTIONAL REGULATOR"/>
    <property type="match status" value="1"/>
</dbReference>
<evidence type="ECO:0000256" key="3">
    <source>
        <dbReference type="ARBA" id="ARBA00023163"/>
    </source>
</evidence>
<dbReference type="InterPro" id="IPR050679">
    <property type="entry name" value="Bact_HTH_transcr_reg"/>
</dbReference>
<evidence type="ECO:0000256" key="2">
    <source>
        <dbReference type="ARBA" id="ARBA00023125"/>
    </source>
</evidence>
<gene>
    <name evidence="5" type="ORF">GCM10022267_04120</name>
</gene>
<dbReference type="EMBL" id="BAABBE010000001">
    <property type="protein sequence ID" value="GAA3621094.1"/>
    <property type="molecule type" value="Genomic_DNA"/>
</dbReference>
<keyword evidence="2" id="KW-0238">DNA-binding</keyword>
<name>A0ABP6ZZB3_9PSEU</name>
<dbReference type="CDD" id="cd07377">
    <property type="entry name" value="WHTH_GntR"/>
    <property type="match status" value="1"/>
</dbReference>
<protein>
    <submittedName>
        <fullName evidence="5">Winged helix-turn-helix domain-containing protein</fullName>
    </submittedName>
</protein>
<dbReference type="SUPFAM" id="SSF46785">
    <property type="entry name" value="Winged helix' DNA-binding domain"/>
    <property type="match status" value="1"/>
</dbReference>
<reference evidence="6" key="1">
    <citation type="journal article" date="2019" name="Int. J. Syst. Evol. Microbiol.">
        <title>The Global Catalogue of Microorganisms (GCM) 10K type strain sequencing project: providing services to taxonomists for standard genome sequencing and annotation.</title>
        <authorList>
            <consortium name="The Broad Institute Genomics Platform"/>
            <consortium name="The Broad Institute Genome Sequencing Center for Infectious Disease"/>
            <person name="Wu L."/>
            <person name="Ma J."/>
        </authorList>
    </citation>
    <scope>NUCLEOTIDE SEQUENCE [LARGE SCALE GENOMIC DNA]</scope>
    <source>
        <strain evidence="6">JCM 17494</strain>
    </source>
</reference>
<dbReference type="InterPro" id="IPR036388">
    <property type="entry name" value="WH-like_DNA-bd_sf"/>
</dbReference>
<dbReference type="InterPro" id="IPR036390">
    <property type="entry name" value="WH_DNA-bd_sf"/>
</dbReference>
<dbReference type="PANTHER" id="PTHR44846">
    <property type="entry name" value="MANNOSYL-D-GLYCERATE TRANSPORT/METABOLISM SYSTEM REPRESSOR MNGR-RELATED"/>
    <property type="match status" value="1"/>
</dbReference>
<evidence type="ECO:0000259" key="4">
    <source>
        <dbReference type="PROSITE" id="PS50949"/>
    </source>
</evidence>
<comment type="caution">
    <text evidence="5">The sequence shown here is derived from an EMBL/GenBank/DDBJ whole genome shotgun (WGS) entry which is preliminary data.</text>
</comment>
<accession>A0ABP6ZZB3</accession>